<dbReference type="SUPFAM" id="SSF48726">
    <property type="entry name" value="Immunoglobulin"/>
    <property type="match status" value="1"/>
</dbReference>
<evidence type="ECO:0000259" key="12">
    <source>
        <dbReference type="PROSITE" id="PS50835"/>
    </source>
</evidence>
<dbReference type="CDD" id="cd14549">
    <property type="entry name" value="R5-PTPc-1"/>
    <property type="match status" value="1"/>
</dbReference>
<feature type="domain" description="Ig-like" evidence="12">
    <location>
        <begin position="13"/>
        <end position="113"/>
    </location>
</feature>
<dbReference type="InterPro" id="IPR013783">
    <property type="entry name" value="Ig-like_fold"/>
</dbReference>
<dbReference type="Gene3D" id="2.60.40.10">
    <property type="entry name" value="Immunoglobulins"/>
    <property type="match status" value="5"/>
</dbReference>
<dbReference type="InterPro" id="IPR003961">
    <property type="entry name" value="FN3_dom"/>
</dbReference>
<dbReference type="InterPro" id="IPR016130">
    <property type="entry name" value="Tyr_Pase_AS"/>
</dbReference>
<dbReference type="InterPro" id="IPR007110">
    <property type="entry name" value="Ig-like_dom"/>
</dbReference>
<dbReference type="InterPro" id="IPR003599">
    <property type="entry name" value="Ig_sub"/>
</dbReference>
<dbReference type="PANTHER" id="PTHR19134:SF540">
    <property type="entry name" value="TYROSINE-PROTEIN PHOSPHATASE 99A"/>
    <property type="match status" value="1"/>
</dbReference>
<keyword evidence="9" id="KW-1133">Transmembrane helix</keyword>
<evidence type="ECO:0000256" key="4">
    <source>
        <dbReference type="ARBA" id="ARBA00022801"/>
    </source>
</evidence>
<feature type="domain" description="Tyrosine-protein phosphatase" evidence="10">
    <location>
        <begin position="937"/>
        <end position="1224"/>
    </location>
</feature>
<reference evidence="14" key="1">
    <citation type="submission" date="2021-03" db="EMBL/GenBank/DDBJ databases">
        <authorList>
            <person name="Bekaert M."/>
        </authorList>
    </citation>
    <scope>NUCLEOTIDE SEQUENCE</scope>
</reference>
<dbReference type="InterPro" id="IPR029021">
    <property type="entry name" value="Prot-tyrosine_phosphatase-like"/>
</dbReference>
<feature type="domain" description="Tyrosine specific protein phosphatases" evidence="11">
    <location>
        <begin position="823"/>
        <end position="897"/>
    </location>
</feature>
<dbReference type="InterPro" id="IPR000242">
    <property type="entry name" value="PTP_cat"/>
</dbReference>
<dbReference type="SMART" id="SM00060">
    <property type="entry name" value="FN3"/>
    <property type="match status" value="4"/>
</dbReference>
<dbReference type="OrthoDB" id="6022401at2759"/>
<evidence type="ECO:0000256" key="7">
    <source>
        <dbReference type="ARBA" id="ARBA00051722"/>
    </source>
</evidence>
<evidence type="ECO:0000256" key="3">
    <source>
        <dbReference type="ARBA" id="ARBA00022729"/>
    </source>
</evidence>
<feature type="compositionally biased region" description="Polar residues" evidence="8">
    <location>
        <begin position="1247"/>
        <end position="1287"/>
    </location>
</feature>
<evidence type="ECO:0000256" key="2">
    <source>
        <dbReference type="ARBA" id="ARBA00013064"/>
    </source>
</evidence>
<dbReference type="GO" id="GO:0016020">
    <property type="term" value="C:membrane"/>
    <property type="evidence" value="ECO:0007669"/>
    <property type="project" value="UniProtKB-SubCell"/>
</dbReference>
<evidence type="ECO:0000256" key="5">
    <source>
        <dbReference type="ARBA" id="ARBA00022912"/>
    </source>
</evidence>
<keyword evidence="9" id="KW-0812">Transmembrane</keyword>
<comment type="subcellular location">
    <subcellularLocation>
        <location evidence="1">Membrane</location>
        <topology evidence="1">Single-pass membrane protein</topology>
    </subcellularLocation>
</comment>
<feature type="domain" description="Tyrosine-protein phosphatase" evidence="10">
    <location>
        <begin position="643"/>
        <end position="906"/>
    </location>
</feature>
<keyword evidence="4 14" id="KW-0378">Hydrolase</keyword>
<comment type="catalytic activity">
    <reaction evidence="7">
        <text>O-phospho-L-tyrosyl-[protein] + H2O = L-tyrosyl-[protein] + phosphate</text>
        <dbReference type="Rhea" id="RHEA:10684"/>
        <dbReference type="Rhea" id="RHEA-COMP:10136"/>
        <dbReference type="Rhea" id="RHEA-COMP:20101"/>
        <dbReference type="ChEBI" id="CHEBI:15377"/>
        <dbReference type="ChEBI" id="CHEBI:43474"/>
        <dbReference type="ChEBI" id="CHEBI:46858"/>
        <dbReference type="ChEBI" id="CHEBI:61978"/>
        <dbReference type="EC" id="3.1.3.48"/>
    </reaction>
</comment>
<dbReference type="SMART" id="SM00404">
    <property type="entry name" value="PTPc_motif"/>
    <property type="match status" value="2"/>
</dbReference>
<evidence type="ECO:0000259" key="13">
    <source>
        <dbReference type="PROSITE" id="PS50853"/>
    </source>
</evidence>
<evidence type="ECO:0000256" key="8">
    <source>
        <dbReference type="SAM" id="MobiDB-lite"/>
    </source>
</evidence>
<dbReference type="InterPro" id="IPR036179">
    <property type="entry name" value="Ig-like_dom_sf"/>
</dbReference>
<keyword evidence="15" id="KW-1185">Reference proteome</keyword>
<dbReference type="EC" id="3.1.3.48" evidence="2"/>
<organism evidence="14 15">
    <name type="scientific">Mytilus edulis</name>
    <name type="common">Blue mussel</name>
    <dbReference type="NCBI Taxonomy" id="6550"/>
    <lineage>
        <taxon>Eukaryota</taxon>
        <taxon>Metazoa</taxon>
        <taxon>Spiralia</taxon>
        <taxon>Lophotrochozoa</taxon>
        <taxon>Mollusca</taxon>
        <taxon>Bivalvia</taxon>
        <taxon>Autobranchia</taxon>
        <taxon>Pteriomorphia</taxon>
        <taxon>Mytilida</taxon>
        <taxon>Mytiloidea</taxon>
        <taxon>Mytilidae</taxon>
        <taxon>Mytilinae</taxon>
        <taxon>Mytilus</taxon>
    </lineage>
</organism>
<feature type="transmembrane region" description="Helical" evidence="9">
    <location>
        <begin position="553"/>
        <end position="577"/>
    </location>
</feature>
<dbReference type="GO" id="GO:0004725">
    <property type="term" value="F:protein tyrosine phosphatase activity"/>
    <property type="evidence" value="ECO:0007669"/>
    <property type="project" value="UniProtKB-EC"/>
</dbReference>
<dbReference type="PRINTS" id="PR00700">
    <property type="entry name" value="PRTYPHPHTASE"/>
</dbReference>
<dbReference type="SMART" id="SM00409">
    <property type="entry name" value="IG"/>
    <property type="match status" value="1"/>
</dbReference>
<keyword evidence="5" id="KW-0904">Protein phosphatase</keyword>
<evidence type="ECO:0000259" key="11">
    <source>
        <dbReference type="PROSITE" id="PS50056"/>
    </source>
</evidence>
<dbReference type="PROSITE" id="PS00383">
    <property type="entry name" value="TYR_PHOSPHATASE_1"/>
    <property type="match status" value="1"/>
</dbReference>
<gene>
    <name evidence="14" type="ORF">MEDL_35517</name>
</gene>
<feature type="region of interest" description="Disordered" evidence="8">
    <location>
        <begin position="1246"/>
        <end position="1287"/>
    </location>
</feature>
<dbReference type="Proteomes" id="UP000683360">
    <property type="component" value="Unassembled WGS sequence"/>
</dbReference>
<proteinExistence type="predicted"/>
<accession>A0A8S3SVN4</accession>
<evidence type="ECO:0000256" key="9">
    <source>
        <dbReference type="SAM" id="Phobius"/>
    </source>
</evidence>
<evidence type="ECO:0000313" key="15">
    <source>
        <dbReference type="Proteomes" id="UP000683360"/>
    </source>
</evidence>
<dbReference type="CDD" id="cd00063">
    <property type="entry name" value="FN3"/>
    <property type="match status" value="4"/>
</dbReference>
<dbReference type="SUPFAM" id="SSF52799">
    <property type="entry name" value="(Phosphotyrosine protein) phosphatases II"/>
    <property type="match status" value="3"/>
</dbReference>
<dbReference type="PROSITE" id="PS50853">
    <property type="entry name" value="FN3"/>
    <property type="match status" value="2"/>
</dbReference>
<dbReference type="PROSITE" id="PS50056">
    <property type="entry name" value="TYR_PHOSPHATASE_2"/>
    <property type="match status" value="1"/>
</dbReference>
<sequence>MNSLNRVKLMTIPIVHLYSGTCKAEKDGQVFVKVKTDAILPCGIDVPTDNQTYVTYTWTERAVFLLTAKEDEGNITITYVVDHLKAKYILDANYSLIIKNVDLDDTKQYTCSVGIFRDPETKDLIQKFENVTELYVQDVPSKPGMPQIGSLQSRTVSVWWSASTEENNSPISSYMIQVRTNTENWVLGNQVTTNIHQKNITTNMSLRPYTSYKLRIVAVNSIGESMPSEPSMFFITPSEEPEAPPSNLLATSNNSSVIHIKWDHPAAEKINGELKGVITFERTDKTELDIPGVKSYTEYLIQVAAINTEGPGPVANAAVVTAEGKPSKPRITHISRNTPSTVKVHWVEPKVINGRLQSYELQWINTNTGVVRTKVINGVLRNKISENITNLDPYTQYDVRVRAVTGGGKGQFSDRYPAMTDVTAPGAPTILNATTIGTDSVYLRWLRPKKFYRDVEEYLIEFIDLDSYFTKTKKIPEKEYEVVKSNDMTWIESAVSNLPSNRHYSVRIAGLTQSLFNAHQYPGNYSAKEFFYLQGELLTTKDPRAIQAAEQDIMSAGIVAGIVCGILVVLLASLVFIGCRSLTCRKYYQAAYNYLAVPTNSNHFPSTVITIAEPFVEKTYPEVKVEDFIQHVKILHADTDDKFSQEYSDVNKNTRTDLKADTSNMHENKSKNRYVNITAFDHSRVYLAKQPQSEKIRQSDYINANYVDGYHKSKAYIATQGPMPSTFGDFWRMVWEQKSVVIVMITKLMEKGRKKCDKYWPEEGLEQHGNIAVKHLNTFSRAHYTVRMFSLKDTKAKKQSSERIVYQFHYTEWPDHGVPDFTLPVLKFVQKSAFANPPGAGPIVVHCSAGVGRTGTYILIDAMIEQLKDKGTINIPQFLLKIRQQRNFLVQTEEQYMLIHDALVEYLLSHDTEVRNGEINKYIHNLTTIQEDKSSLLQKQFELLVAYCPKEIDKYPALEEYNVPKNRREELVPMTTKRVQIPTKPGIPGSDYINATFLQGYTKTNEFILTQHPMESTIEDFWRMVWDKNSSVIVLLSDIVDDEWTMRKDFWRMVWDKNSSVIVLLSDIVDDKQEFIKFWPEEDNPLQVDTGIFKLTCREEETGYMYTTRDFLLESTQDDYVLMTKMISCSNWPRDDQPLCKAFDLIDTIRDIHRLNDIGPVIVVDRYGGVTGCKFCALWSSLDQLQHDKTIDIYHLCKLYHKKRAGIIGSVGDYLFLYSAVDSYCNDQNEKDSALMSNHLILRSSKKNGTIPRSPSVQNKVPRSPSLPNNHHSSKAETNSSKAETNV</sequence>
<evidence type="ECO:0000313" key="14">
    <source>
        <dbReference type="EMBL" id="CAG2222135.1"/>
    </source>
</evidence>
<evidence type="ECO:0000256" key="1">
    <source>
        <dbReference type="ARBA" id="ARBA00004167"/>
    </source>
</evidence>
<dbReference type="InterPro" id="IPR036116">
    <property type="entry name" value="FN3_sf"/>
</dbReference>
<dbReference type="SUPFAM" id="SSF49265">
    <property type="entry name" value="Fibronectin type III"/>
    <property type="match status" value="2"/>
</dbReference>
<dbReference type="Pfam" id="PF00102">
    <property type="entry name" value="Y_phosphatase"/>
    <property type="match status" value="3"/>
</dbReference>
<dbReference type="FunFam" id="3.90.190.10:FF:000088">
    <property type="entry name" value="Receptor protein-tyrosine phosphatase LAR"/>
    <property type="match status" value="1"/>
</dbReference>
<dbReference type="InterPro" id="IPR003595">
    <property type="entry name" value="Tyr_Pase_cat"/>
</dbReference>
<keyword evidence="6 9" id="KW-0472">Membrane</keyword>
<protein>
    <recommendedName>
        <fullName evidence="2">protein-tyrosine-phosphatase</fullName>
        <ecNumber evidence="2">3.1.3.48</ecNumber>
    </recommendedName>
</protein>
<comment type="caution">
    <text evidence="14">The sequence shown here is derived from an EMBL/GenBank/DDBJ whole genome shotgun (WGS) entry which is preliminary data.</text>
</comment>
<dbReference type="Pfam" id="PF00041">
    <property type="entry name" value="fn3"/>
    <property type="match status" value="2"/>
</dbReference>
<evidence type="ECO:0000259" key="10">
    <source>
        <dbReference type="PROSITE" id="PS50055"/>
    </source>
</evidence>
<dbReference type="PROSITE" id="PS50055">
    <property type="entry name" value="TYR_PHOSPHATASE_PTP"/>
    <property type="match status" value="2"/>
</dbReference>
<name>A0A8S3SVN4_MYTED</name>
<dbReference type="InterPro" id="IPR050348">
    <property type="entry name" value="Protein-Tyr_Phosphatase"/>
</dbReference>
<dbReference type="InterPro" id="IPR000387">
    <property type="entry name" value="Tyr_Pase_dom"/>
</dbReference>
<keyword evidence="3" id="KW-0732">Signal</keyword>
<feature type="domain" description="Fibronectin type-III" evidence="13">
    <location>
        <begin position="325"/>
        <end position="423"/>
    </location>
</feature>
<feature type="domain" description="Fibronectin type-III" evidence="13">
    <location>
        <begin position="142"/>
        <end position="239"/>
    </location>
</feature>
<dbReference type="SMART" id="SM00194">
    <property type="entry name" value="PTPc"/>
    <property type="match status" value="2"/>
</dbReference>
<dbReference type="PANTHER" id="PTHR19134">
    <property type="entry name" value="RECEPTOR-TYPE TYROSINE-PROTEIN PHOSPHATASE"/>
    <property type="match status" value="1"/>
</dbReference>
<dbReference type="EMBL" id="CAJPWZ010001727">
    <property type="protein sequence ID" value="CAG2222135.1"/>
    <property type="molecule type" value="Genomic_DNA"/>
</dbReference>
<dbReference type="PROSITE" id="PS50835">
    <property type="entry name" value="IG_LIKE"/>
    <property type="match status" value="1"/>
</dbReference>
<dbReference type="Gene3D" id="3.90.190.10">
    <property type="entry name" value="Protein tyrosine phosphatase superfamily"/>
    <property type="match status" value="3"/>
</dbReference>
<evidence type="ECO:0000256" key="6">
    <source>
        <dbReference type="ARBA" id="ARBA00023136"/>
    </source>
</evidence>